<gene>
    <name evidence="9" type="ORF">IDH41_19690</name>
</gene>
<evidence type="ECO:0000313" key="10">
    <source>
        <dbReference type="Proteomes" id="UP000632125"/>
    </source>
</evidence>
<dbReference type="GO" id="GO:0016987">
    <property type="term" value="F:sigma factor activity"/>
    <property type="evidence" value="ECO:0007669"/>
    <property type="project" value="UniProtKB-KW"/>
</dbReference>
<sequence>MQAEKQPNSEQELVARARAGDPDAFGELVRRHRAKAVGVAQMLTRDTYLAEDIVQEALVKAFLKLGSLVDEKRFAPWLSRIVRNEAYMKLRRGGPHGKERPFTAWTGFSHRGGAAPSTVSDATAVRFVQRKTEQLDIDEVLFRLGQRALESAQQATDPSQALLRKELIDGIRSLLHCLTSRERDVFERFFLDRLPPQDIAVLLNTSVASIYNSISRARTKVQHERLRVHVSMYIEKRRELGKPKRKLLAPPSIRIAWKGDE</sequence>
<dbReference type="InterPro" id="IPR007627">
    <property type="entry name" value="RNA_pol_sigma70_r2"/>
</dbReference>
<feature type="domain" description="RNA polymerase sigma factor 70 region 4 type 2" evidence="8">
    <location>
        <begin position="171"/>
        <end position="220"/>
    </location>
</feature>
<accession>A0A927CNU6</accession>
<evidence type="ECO:0000256" key="2">
    <source>
        <dbReference type="ARBA" id="ARBA00023015"/>
    </source>
</evidence>
<evidence type="ECO:0000256" key="4">
    <source>
        <dbReference type="ARBA" id="ARBA00023125"/>
    </source>
</evidence>
<keyword evidence="4 6" id="KW-0238">DNA-binding</keyword>
<evidence type="ECO:0000256" key="1">
    <source>
        <dbReference type="ARBA" id="ARBA00010641"/>
    </source>
</evidence>
<protein>
    <recommendedName>
        <fullName evidence="6">RNA polymerase sigma factor</fullName>
    </recommendedName>
</protein>
<proteinExistence type="inferred from homology"/>
<name>A0A927CNU6_9BACL</name>
<dbReference type="NCBIfam" id="TIGR02937">
    <property type="entry name" value="sigma70-ECF"/>
    <property type="match status" value="1"/>
</dbReference>
<keyword evidence="2 6" id="KW-0805">Transcription regulation</keyword>
<dbReference type="SUPFAM" id="SSF88946">
    <property type="entry name" value="Sigma2 domain of RNA polymerase sigma factors"/>
    <property type="match status" value="1"/>
</dbReference>
<dbReference type="Pfam" id="PF08281">
    <property type="entry name" value="Sigma70_r4_2"/>
    <property type="match status" value="1"/>
</dbReference>
<dbReference type="GO" id="GO:0006950">
    <property type="term" value="P:response to stress"/>
    <property type="evidence" value="ECO:0007669"/>
    <property type="project" value="UniProtKB-ARBA"/>
</dbReference>
<evidence type="ECO:0000313" key="9">
    <source>
        <dbReference type="EMBL" id="MBD2870810.1"/>
    </source>
</evidence>
<comment type="caution">
    <text evidence="9">The sequence shown here is derived from an EMBL/GenBank/DDBJ whole genome shotgun (WGS) entry which is preliminary data.</text>
</comment>
<dbReference type="GO" id="GO:0003677">
    <property type="term" value="F:DNA binding"/>
    <property type="evidence" value="ECO:0007669"/>
    <property type="project" value="UniProtKB-KW"/>
</dbReference>
<comment type="similarity">
    <text evidence="1 6">Belongs to the sigma-70 factor family. ECF subfamily.</text>
</comment>
<evidence type="ECO:0000256" key="5">
    <source>
        <dbReference type="ARBA" id="ARBA00023163"/>
    </source>
</evidence>
<dbReference type="InterPro" id="IPR013324">
    <property type="entry name" value="RNA_pol_sigma_r3/r4-like"/>
</dbReference>
<dbReference type="InterPro" id="IPR013249">
    <property type="entry name" value="RNA_pol_sigma70_r4_t2"/>
</dbReference>
<dbReference type="GO" id="GO:0006352">
    <property type="term" value="P:DNA-templated transcription initiation"/>
    <property type="evidence" value="ECO:0007669"/>
    <property type="project" value="InterPro"/>
</dbReference>
<dbReference type="PANTHER" id="PTHR43133:SF51">
    <property type="entry name" value="RNA POLYMERASE SIGMA FACTOR"/>
    <property type="match status" value="1"/>
</dbReference>
<dbReference type="PROSITE" id="PS01063">
    <property type="entry name" value="SIGMA70_ECF"/>
    <property type="match status" value="1"/>
</dbReference>
<keyword evidence="3 6" id="KW-0731">Sigma factor</keyword>
<dbReference type="InterPro" id="IPR039425">
    <property type="entry name" value="RNA_pol_sigma-70-like"/>
</dbReference>
<dbReference type="Proteomes" id="UP000632125">
    <property type="component" value="Unassembled WGS sequence"/>
</dbReference>
<dbReference type="InterPro" id="IPR000838">
    <property type="entry name" value="RNA_pol_sigma70_ECF_CS"/>
</dbReference>
<feature type="domain" description="RNA polymerase sigma-70 region 2" evidence="7">
    <location>
        <begin position="28"/>
        <end position="92"/>
    </location>
</feature>
<dbReference type="RefSeq" id="WP_190864047.1">
    <property type="nucleotide sequence ID" value="NZ_JACXIY010000024.1"/>
</dbReference>
<dbReference type="SUPFAM" id="SSF88659">
    <property type="entry name" value="Sigma3 and sigma4 domains of RNA polymerase sigma factors"/>
    <property type="match status" value="1"/>
</dbReference>
<dbReference type="InterPro" id="IPR013325">
    <property type="entry name" value="RNA_pol_sigma_r2"/>
</dbReference>
<dbReference type="Pfam" id="PF04542">
    <property type="entry name" value="Sigma70_r2"/>
    <property type="match status" value="1"/>
</dbReference>
<evidence type="ECO:0000259" key="7">
    <source>
        <dbReference type="Pfam" id="PF04542"/>
    </source>
</evidence>
<dbReference type="Gene3D" id="1.10.10.10">
    <property type="entry name" value="Winged helix-like DNA-binding domain superfamily/Winged helix DNA-binding domain"/>
    <property type="match status" value="1"/>
</dbReference>
<evidence type="ECO:0000256" key="3">
    <source>
        <dbReference type="ARBA" id="ARBA00023082"/>
    </source>
</evidence>
<dbReference type="InterPro" id="IPR014284">
    <property type="entry name" value="RNA_pol_sigma-70_dom"/>
</dbReference>
<dbReference type="EMBL" id="JACXIY010000024">
    <property type="protein sequence ID" value="MBD2870810.1"/>
    <property type="molecule type" value="Genomic_DNA"/>
</dbReference>
<dbReference type="PANTHER" id="PTHR43133">
    <property type="entry name" value="RNA POLYMERASE ECF-TYPE SIGMA FACTO"/>
    <property type="match status" value="1"/>
</dbReference>
<keyword evidence="5 6" id="KW-0804">Transcription</keyword>
<dbReference type="Gene3D" id="1.10.1740.10">
    <property type="match status" value="1"/>
</dbReference>
<dbReference type="InterPro" id="IPR036388">
    <property type="entry name" value="WH-like_DNA-bd_sf"/>
</dbReference>
<keyword evidence="10" id="KW-1185">Reference proteome</keyword>
<evidence type="ECO:0000256" key="6">
    <source>
        <dbReference type="RuleBase" id="RU000716"/>
    </source>
</evidence>
<organism evidence="9 10">
    <name type="scientific">Paenibacillus arenilitoris</name>
    <dbReference type="NCBI Taxonomy" id="2772299"/>
    <lineage>
        <taxon>Bacteria</taxon>
        <taxon>Bacillati</taxon>
        <taxon>Bacillota</taxon>
        <taxon>Bacilli</taxon>
        <taxon>Bacillales</taxon>
        <taxon>Paenibacillaceae</taxon>
        <taxon>Paenibacillus</taxon>
    </lineage>
</organism>
<evidence type="ECO:0000259" key="8">
    <source>
        <dbReference type="Pfam" id="PF08281"/>
    </source>
</evidence>
<dbReference type="AlphaFoldDB" id="A0A927CNU6"/>
<reference evidence="9" key="1">
    <citation type="submission" date="2020-09" db="EMBL/GenBank/DDBJ databases">
        <title>A novel bacterium of genus Paenibacillus, isolated from South China Sea.</title>
        <authorList>
            <person name="Huang H."/>
            <person name="Mo K."/>
            <person name="Hu Y."/>
        </authorList>
    </citation>
    <scope>NUCLEOTIDE SEQUENCE</scope>
    <source>
        <strain evidence="9">IB182493</strain>
    </source>
</reference>